<name>A0AAD2E4B1_9LAMI</name>
<dbReference type="PANTHER" id="PTHR27001">
    <property type="entry name" value="OS01G0253100 PROTEIN"/>
    <property type="match status" value="1"/>
</dbReference>
<sequence>MSSTTASDFFRSFHLNELSLNFENMGISFTYEQIIQATGDFSDENLIKHDLSCSLFKKPDDHIDRLPSLDWITRSKIAIGVAEGLVFLHDECAPPLVHGDVQASSILLDVNFEVRLGSLSQVGAQERGIPTSTGNKTCIDDVYCFGKVLLELINIYDKEPVINIVDPSLIIDEDLLDEVWVVAIVAKSCLNPNPSRRPVIRYVLKALENPLKVIRQ</sequence>
<dbReference type="EMBL" id="OU503051">
    <property type="protein sequence ID" value="CAI9778227.1"/>
    <property type="molecule type" value="Genomic_DNA"/>
</dbReference>
<evidence type="ECO:0000313" key="4">
    <source>
        <dbReference type="EMBL" id="CAI9778227.1"/>
    </source>
</evidence>
<dbReference type="Proteomes" id="UP000834106">
    <property type="component" value="Chromosome 16"/>
</dbReference>
<keyword evidence="2" id="KW-0067">ATP-binding</keyword>
<dbReference type="SUPFAM" id="SSF56112">
    <property type="entry name" value="Protein kinase-like (PK-like)"/>
    <property type="match status" value="1"/>
</dbReference>
<dbReference type="PANTHER" id="PTHR27001:SF237">
    <property type="entry name" value="OS03G0773300 PROTEIN"/>
    <property type="match status" value="1"/>
</dbReference>
<feature type="domain" description="Protein kinase" evidence="3">
    <location>
        <begin position="1"/>
        <end position="216"/>
    </location>
</feature>
<dbReference type="GO" id="GO:0005524">
    <property type="term" value="F:ATP binding"/>
    <property type="evidence" value="ECO:0007669"/>
    <property type="project" value="UniProtKB-KW"/>
</dbReference>
<evidence type="ECO:0000256" key="1">
    <source>
        <dbReference type="ARBA" id="ARBA00022741"/>
    </source>
</evidence>
<dbReference type="GO" id="GO:0004672">
    <property type="term" value="F:protein kinase activity"/>
    <property type="evidence" value="ECO:0007669"/>
    <property type="project" value="InterPro"/>
</dbReference>
<dbReference type="PROSITE" id="PS50011">
    <property type="entry name" value="PROTEIN_KINASE_DOM"/>
    <property type="match status" value="1"/>
</dbReference>
<dbReference type="InterPro" id="IPR011009">
    <property type="entry name" value="Kinase-like_dom_sf"/>
</dbReference>
<protein>
    <recommendedName>
        <fullName evidence="3">Protein kinase domain-containing protein</fullName>
    </recommendedName>
</protein>
<dbReference type="GO" id="GO:0005886">
    <property type="term" value="C:plasma membrane"/>
    <property type="evidence" value="ECO:0007669"/>
    <property type="project" value="TreeGrafter"/>
</dbReference>
<keyword evidence="1" id="KW-0547">Nucleotide-binding</keyword>
<accession>A0AAD2E4B1</accession>
<dbReference type="AlphaFoldDB" id="A0AAD2E4B1"/>
<dbReference type="InterPro" id="IPR000719">
    <property type="entry name" value="Prot_kinase_dom"/>
</dbReference>
<organism evidence="4 5">
    <name type="scientific">Fraxinus pennsylvanica</name>
    <dbReference type="NCBI Taxonomy" id="56036"/>
    <lineage>
        <taxon>Eukaryota</taxon>
        <taxon>Viridiplantae</taxon>
        <taxon>Streptophyta</taxon>
        <taxon>Embryophyta</taxon>
        <taxon>Tracheophyta</taxon>
        <taxon>Spermatophyta</taxon>
        <taxon>Magnoliopsida</taxon>
        <taxon>eudicotyledons</taxon>
        <taxon>Gunneridae</taxon>
        <taxon>Pentapetalae</taxon>
        <taxon>asterids</taxon>
        <taxon>lamiids</taxon>
        <taxon>Lamiales</taxon>
        <taxon>Oleaceae</taxon>
        <taxon>Oleeae</taxon>
        <taxon>Fraxinus</taxon>
    </lineage>
</organism>
<gene>
    <name evidence="4" type="ORF">FPE_LOCUS25657</name>
</gene>
<reference evidence="4" key="1">
    <citation type="submission" date="2023-05" db="EMBL/GenBank/DDBJ databases">
        <authorList>
            <person name="Huff M."/>
        </authorList>
    </citation>
    <scope>NUCLEOTIDE SEQUENCE</scope>
</reference>
<evidence type="ECO:0000313" key="5">
    <source>
        <dbReference type="Proteomes" id="UP000834106"/>
    </source>
</evidence>
<proteinExistence type="predicted"/>
<evidence type="ECO:0000256" key="2">
    <source>
        <dbReference type="ARBA" id="ARBA00022840"/>
    </source>
</evidence>
<keyword evidence="5" id="KW-1185">Reference proteome</keyword>
<evidence type="ECO:0000259" key="3">
    <source>
        <dbReference type="PROSITE" id="PS50011"/>
    </source>
</evidence>
<dbReference type="Gene3D" id="1.10.510.10">
    <property type="entry name" value="Transferase(Phosphotransferase) domain 1"/>
    <property type="match status" value="2"/>
</dbReference>